<proteinExistence type="predicted"/>
<evidence type="ECO:0000313" key="2">
    <source>
        <dbReference type="Proteomes" id="UP001061298"/>
    </source>
</evidence>
<dbReference type="Proteomes" id="UP001061298">
    <property type="component" value="Chromosome"/>
</dbReference>
<gene>
    <name evidence="1" type="ORF">N8I84_40125</name>
</gene>
<dbReference type="EMBL" id="CP106793">
    <property type="protein sequence ID" value="UXY24198.1"/>
    <property type="molecule type" value="Genomic_DNA"/>
</dbReference>
<reference evidence="1" key="1">
    <citation type="submission" date="2022-10" db="EMBL/GenBank/DDBJ databases">
        <authorList>
            <person name="Mo P."/>
        </authorList>
    </citation>
    <scope>NUCLEOTIDE SEQUENCE</scope>
    <source>
        <strain evidence="1">HUAS 13-4</strain>
    </source>
</reference>
<keyword evidence="2" id="KW-1185">Reference proteome</keyword>
<name>A0ABY6ECU7_9ACTN</name>
<dbReference type="InterPro" id="IPR038417">
    <property type="entry name" value="Alpga-gal_N_sf"/>
</dbReference>
<dbReference type="RefSeq" id="WP_263234434.1">
    <property type="nucleotide sequence ID" value="NZ_CP106793.1"/>
</dbReference>
<evidence type="ECO:0000313" key="1">
    <source>
        <dbReference type="EMBL" id="UXY24198.1"/>
    </source>
</evidence>
<protein>
    <submittedName>
        <fullName evidence="1">Uncharacterized protein</fullName>
    </submittedName>
</protein>
<sequence>MRLLSLNGSAESRAALPLGEVEVTGHGRVGTSDKRHVDSAAGARLRYEHHVAEAGHLTVHLHGPETDLRVSVHYLLMGKLPVVRCWSEVTAGSRQARIENVSSFVLGGVASLPGDRIRWQHRLQVAAPSP</sequence>
<dbReference type="Gene3D" id="2.70.98.60">
    <property type="entry name" value="alpha-galactosidase from lactobacil brevis"/>
    <property type="match status" value="1"/>
</dbReference>
<organism evidence="1 2">
    <name type="scientific">Streptomyces cynarae</name>
    <dbReference type="NCBI Taxonomy" id="2981134"/>
    <lineage>
        <taxon>Bacteria</taxon>
        <taxon>Bacillati</taxon>
        <taxon>Actinomycetota</taxon>
        <taxon>Actinomycetes</taxon>
        <taxon>Kitasatosporales</taxon>
        <taxon>Streptomycetaceae</taxon>
        <taxon>Streptomyces</taxon>
    </lineage>
</organism>
<accession>A0ABY6ECU7</accession>